<dbReference type="EMBL" id="JBHDLJ010000007">
    <property type="protein sequence ID" value="MFB0834917.1"/>
    <property type="molecule type" value="Genomic_DNA"/>
</dbReference>
<proteinExistence type="predicted"/>
<accession>A0ABV4UNE7</accession>
<evidence type="ECO:0000313" key="1">
    <source>
        <dbReference type="EMBL" id="MFB0834917.1"/>
    </source>
</evidence>
<reference evidence="1 2" key="1">
    <citation type="submission" date="2024-09" db="EMBL/GenBank/DDBJ databases">
        <authorList>
            <person name="Salinas-Garcia M.A."/>
            <person name="Prieme A."/>
        </authorList>
    </citation>
    <scope>NUCLEOTIDE SEQUENCE [LARGE SCALE GENOMIC DNA]</scope>
    <source>
        <strain evidence="1 2">DSM 21081</strain>
    </source>
</reference>
<dbReference type="Proteomes" id="UP001575652">
    <property type="component" value="Unassembled WGS sequence"/>
</dbReference>
<protein>
    <recommendedName>
        <fullName evidence="3">Antitoxin Xre/MbcA/ParS-like toxin-binding domain-containing protein</fullName>
    </recommendedName>
</protein>
<name>A0ABV4UNE7_9MICC</name>
<organism evidence="1 2">
    <name type="scientific">Arthrobacter halodurans</name>
    <dbReference type="NCBI Taxonomy" id="516699"/>
    <lineage>
        <taxon>Bacteria</taxon>
        <taxon>Bacillati</taxon>
        <taxon>Actinomycetota</taxon>
        <taxon>Actinomycetes</taxon>
        <taxon>Micrococcales</taxon>
        <taxon>Micrococcaceae</taxon>
        <taxon>Arthrobacter</taxon>
    </lineage>
</organism>
<keyword evidence="2" id="KW-1185">Reference proteome</keyword>
<gene>
    <name evidence="1" type="ORF">ACETWP_09980</name>
</gene>
<evidence type="ECO:0008006" key="3">
    <source>
        <dbReference type="Google" id="ProtNLM"/>
    </source>
</evidence>
<evidence type="ECO:0000313" key="2">
    <source>
        <dbReference type="Proteomes" id="UP001575652"/>
    </source>
</evidence>
<sequence length="119" mass="12329">MDRATGNGPAGMALRAAGVLGHALAAEMVGVPVHRLAAWARGQETPDPEELARLADLVSLLEPLLRAFAPDRAAAWLGSHEPALRARPVDAFRRGGSGPLRQALRARHRGGAGPGPVPG</sequence>
<comment type="caution">
    <text evidence="1">The sequence shown here is derived from an EMBL/GenBank/DDBJ whole genome shotgun (WGS) entry which is preliminary data.</text>
</comment>
<dbReference type="RefSeq" id="WP_373972092.1">
    <property type="nucleotide sequence ID" value="NZ_JBHDLJ010000007.1"/>
</dbReference>